<dbReference type="NCBIfam" id="TIGR00463">
    <property type="entry name" value="gltX_arch"/>
    <property type="match status" value="1"/>
</dbReference>
<evidence type="ECO:0000256" key="3">
    <source>
        <dbReference type="ARBA" id="ARBA00012835"/>
    </source>
</evidence>
<dbReference type="EMBL" id="JAVRRG010000160">
    <property type="protein sequence ID" value="KAK5080031.1"/>
    <property type="molecule type" value="Genomic_DNA"/>
</dbReference>
<dbReference type="InterPro" id="IPR014729">
    <property type="entry name" value="Rossmann-like_a/b/a_fold"/>
</dbReference>
<dbReference type="Gene3D" id="3.40.50.620">
    <property type="entry name" value="HUPs"/>
    <property type="match status" value="1"/>
</dbReference>
<dbReference type="SUPFAM" id="SSF52374">
    <property type="entry name" value="Nucleotidylyl transferase"/>
    <property type="match status" value="1"/>
</dbReference>
<dbReference type="Pfam" id="PF20974">
    <property type="entry name" value="tRNA-synt_1c_C2"/>
    <property type="match status" value="1"/>
</dbReference>
<keyword evidence="7 12" id="KW-0067">ATP-binding</keyword>
<evidence type="ECO:0000256" key="4">
    <source>
        <dbReference type="ARBA" id="ARBA00022490"/>
    </source>
</evidence>
<dbReference type="GO" id="GO:0004818">
    <property type="term" value="F:glutamate-tRNA ligase activity"/>
    <property type="evidence" value="ECO:0007669"/>
    <property type="project" value="UniProtKB-EC"/>
</dbReference>
<gene>
    <name evidence="16" type="primary">GUS1</name>
    <name evidence="16" type="ORF">LTR24_008738</name>
</gene>
<evidence type="ECO:0000256" key="12">
    <source>
        <dbReference type="RuleBase" id="RU363037"/>
    </source>
</evidence>
<accession>A0ABR0K043</accession>
<keyword evidence="17" id="KW-1185">Reference proteome</keyword>
<evidence type="ECO:0000313" key="16">
    <source>
        <dbReference type="EMBL" id="KAK5080031.1"/>
    </source>
</evidence>
<reference evidence="16 17" key="1">
    <citation type="submission" date="2023-08" db="EMBL/GenBank/DDBJ databases">
        <title>Black Yeasts Isolated from many extreme environments.</title>
        <authorList>
            <person name="Coleine C."/>
            <person name="Stajich J.E."/>
            <person name="Selbmann L."/>
        </authorList>
    </citation>
    <scope>NUCLEOTIDE SEQUENCE [LARGE SCALE GENOMIC DNA]</scope>
    <source>
        <strain evidence="16 17">CCFEE 5885</strain>
    </source>
</reference>
<dbReference type="InterPro" id="IPR020058">
    <property type="entry name" value="Glu/Gln-tRNA-synth_Ib_cat-dom"/>
</dbReference>
<keyword evidence="4" id="KW-0963">Cytoplasm</keyword>
<dbReference type="Proteomes" id="UP001345013">
    <property type="component" value="Unassembled WGS sequence"/>
</dbReference>
<comment type="subcellular location">
    <subcellularLocation>
        <location evidence="1">Cytoplasm</location>
    </subcellularLocation>
</comment>
<organism evidence="16 17">
    <name type="scientific">Lithohypha guttulata</name>
    <dbReference type="NCBI Taxonomy" id="1690604"/>
    <lineage>
        <taxon>Eukaryota</taxon>
        <taxon>Fungi</taxon>
        <taxon>Dikarya</taxon>
        <taxon>Ascomycota</taxon>
        <taxon>Pezizomycotina</taxon>
        <taxon>Eurotiomycetes</taxon>
        <taxon>Chaetothyriomycetidae</taxon>
        <taxon>Chaetothyriales</taxon>
        <taxon>Trichomeriaceae</taxon>
        <taxon>Lithohypha</taxon>
    </lineage>
</organism>
<protein>
    <recommendedName>
        <fullName evidence="3">glutamate--tRNA ligase</fullName>
        <ecNumber evidence="3">6.1.1.17</ecNumber>
    </recommendedName>
    <alternativeName>
        <fullName evidence="10">Glutamyl-tRNA synthetase</fullName>
    </alternativeName>
</protein>
<dbReference type="InterPro" id="IPR004526">
    <property type="entry name" value="Glu-tRNA-synth_arc/euk"/>
</dbReference>
<dbReference type="InterPro" id="IPR020059">
    <property type="entry name" value="Glu/Gln-tRNA-synth_Ib_codon-bd"/>
</dbReference>
<comment type="caution">
    <text evidence="16">The sequence shown here is derived from an EMBL/GenBank/DDBJ whole genome shotgun (WGS) entry which is preliminary data.</text>
</comment>
<evidence type="ECO:0000256" key="6">
    <source>
        <dbReference type="ARBA" id="ARBA00022741"/>
    </source>
</evidence>
<dbReference type="InterPro" id="IPR050132">
    <property type="entry name" value="Gln/Glu-tRNA_Ligase"/>
</dbReference>
<evidence type="ECO:0000259" key="13">
    <source>
        <dbReference type="Pfam" id="PF00749"/>
    </source>
</evidence>
<evidence type="ECO:0000256" key="2">
    <source>
        <dbReference type="ARBA" id="ARBA00008927"/>
    </source>
</evidence>
<evidence type="ECO:0000256" key="5">
    <source>
        <dbReference type="ARBA" id="ARBA00022598"/>
    </source>
</evidence>
<dbReference type="InterPro" id="IPR000924">
    <property type="entry name" value="Glu/Gln-tRNA-synth"/>
</dbReference>
<evidence type="ECO:0000256" key="1">
    <source>
        <dbReference type="ARBA" id="ARBA00004496"/>
    </source>
</evidence>
<dbReference type="EC" id="6.1.1.17" evidence="3"/>
<evidence type="ECO:0000259" key="15">
    <source>
        <dbReference type="Pfam" id="PF20974"/>
    </source>
</evidence>
<evidence type="ECO:0000256" key="11">
    <source>
        <dbReference type="ARBA" id="ARBA00048351"/>
    </source>
</evidence>
<keyword evidence="8 12" id="KW-0648">Protein biosynthesis</keyword>
<dbReference type="InterPro" id="IPR020056">
    <property type="entry name" value="Rbsml_bL25/Gln-tRNA_synth_N"/>
</dbReference>
<dbReference type="PRINTS" id="PR00987">
    <property type="entry name" value="TRNASYNTHGLU"/>
</dbReference>
<evidence type="ECO:0000256" key="10">
    <source>
        <dbReference type="ARBA" id="ARBA00030865"/>
    </source>
</evidence>
<dbReference type="SUPFAM" id="SSF50715">
    <property type="entry name" value="Ribosomal protein L25-like"/>
    <property type="match status" value="1"/>
</dbReference>
<keyword evidence="9 12" id="KW-0030">Aminoacyl-tRNA synthetase</keyword>
<comment type="catalytic activity">
    <reaction evidence="11">
        <text>tRNA(Glu) + L-glutamate + ATP = L-glutamyl-tRNA(Glu) + AMP + diphosphate</text>
        <dbReference type="Rhea" id="RHEA:23540"/>
        <dbReference type="Rhea" id="RHEA-COMP:9663"/>
        <dbReference type="Rhea" id="RHEA-COMP:9680"/>
        <dbReference type="ChEBI" id="CHEBI:29985"/>
        <dbReference type="ChEBI" id="CHEBI:30616"/>
        <dbReference type="ChEBI" id="CHEBI:33019"/>
        <dbReference type="ChEBI" id="CHEBI:78442"/>
        <dbReference type="ChEBI" id="CHEBI:78520"/>
        <dbReference type="ChEBI" id="CHEBI:456215"/>
        <dbReference type="EC" id="6.1.1.17"/>
    </reaction>
</comment>
<keyword evidence="6 12" id="KW-0547">Nucleotide-binding</keyword>
<feature type="domain" description="Glutamyl/glutaminyl-tRNA synthetase class Ib anti-codon binding" evidence="14">
    <location>
        <begin position="337"/>
        <end position="418"/>
    </location>
</feature>
<dbReference type="InterPro" id="IPR001412">
    <property type="entry name" value="aa-tRNA-synth_I_CS"/>
</dbReference>
<keyword evidence="5 12" id="KW-0436">Ligase</keyword>
<evidence type="ECO:0000256" key="9">
    <source>
        <dbReference type="ARBA" id="ARBA00023146"/>
    </source>
</evidence>
<sequence length="559" mass="64232">MPPKGEAKGKKAPKVKGLDLKDADKGVITRFPPEPSGYLHIGHAKAALLNDYFAHIQYPGGKMILRFDDTNTEKEKEEYQDSIMEDVSLLGIKPDTISYTSDYFDEIDKYCIKIIQAGKAYADDTPGDVMSQMRLAREPSVHRDDNVEDNLKRYEDMKSGSDEGRRWCIRAKISYANDNASLRDPVIYRCPKEQKPHHRTGDKYKAYPTYQFACPVVDSLEGITHALRTTEYNDQDAQYKWLLKAIELRAPYIWTFSKIQFVRTLMSKRKLTKLVDAHVVSGWDDPRFPTVRGIRRRGMTIEGLRDFMVSQGPSKNIVNMDWHTIWAMNKKVIDQGAARYTAIDKPYVKCKVNGFPKDAPYSEKQKLHAKFDLGEKDVWYSDNIALEQEDCRTFAEGEEITLMNWGNAIVKNITYAKSNTDNVTDGVNNLGNVESIDFDLHLEGDFKATKKKVTWLSLDQDLVPVELIDFDYLLAKDKLTEEEENKWEDFLTPKTEFKSQAAADCNIWNIKKDAIFQYDRKGYYRCDVPPTKEKPGIGDETKHEITVYVIRHGTAITEE</sequence>
<name>A0ABR0K043_9EURO</name>
<evidence type="ECO:0000256" key="7">
    <source>
        <dbReference type="ARBA" id="ARBA00022840"/>
    </source>
</evidence>
<evidence type="ECO:0000259" key="14">
    <source>
        <dbReference type="Pfam" id="PF03950"/>
    </source>
</evidence>
<evidence type="ECO:0000313" key="17">
    <source>
        <dbReference type="Proteomes" id="UP001345013"/>
    </source>
</evidence>
<dbReference type="PANTHER" id="PTHR43097:SF5">
    <property type="entry name" value="GLUTAMATE--TRNA LIGASE"/>
    <property type="match status" value="1"/>
</dbReference>
<feature type="domain" description="Glutamyl/glutaminyl-tRNA synthetase class Ib catalytic" evidence="13">
    <location>
        <begin position="27"/>
        <end position="334"/>
    </location>
</feature>
<evidence type="ECO:0000256" key="8">
    <source>
        <dbReference type="ARBA" id="ARBA00022917"/>
    </source>
</evidence>
<dbReference type="PROSITE" id="PS00178">
    <property type="entry name" value="AA_TRNA_LIGASE_I"/>
    <property type="match status" value="1"/>
</dbReference>
<dbReference type="InterPro" id="IPR011035">
    <property type="entry name" value="Ribosomal_bL25/Gln-tRNA_synth"/>
</dbReference>
<dbReference type="InterPro" id="IPR049437">
    <property type="entry name" value="tRNA-synt_1c_C2"/>
</dbReference>
<proteinExistence type="inferred from homology"/>
<dbReference type="Pfam" id="PF00749">
    <property type="entry name" value="tRNA-synt_1c"/>
    <property type="match status" value="1"/>
</dbReference>
<dbReference type="Pfam" id="PF03950">
    <property type="entry name" value="tRNA-synt_1c_C"/>
    <property type="match status" value="1"/>
</dbReference>
<feature type="domain" description="tRNA synthetases class I (E and Q) anti-codon binding" evidence="15">
    <location>
        <begin position="452"/>
        <end position="527"/>
    </location>
</feature>
<dbReference type="Gene3D" id="2.40.240.10">
    <property type="entry name" value="Ribosomal Protein L25, Chain P"/>
    <property type="match status" value="1"/>
</dbReference>
<comment type="similarity">
    <text evidence="2">Belongs to the class-I aminoacyl-tRNA synthetase family. Glutamate--tRNA ligase type 2 subfamily.</text>
</comment>
<dbReference type="PANTHER" id="PTHR43097">
    <property type="entry name" value="GLUTAMINE-TRNA LIGASE"/>
    <property type="match status" value="1"/>
</dbReference>